<name>A0A8S3SP55_MYTED</name>
<dbReference type="PROSITE" id="PS51898">
    <property type="entry name" value="TYR_RECOMBINASE"/>
    <property type="match status" value="1"/>
</dbReference>
<keyword evidence="6" id="KW-1185">Reference proteome</keyword>
<dbReference type="PANTHER" id="PTHR34605">
    <property type="entry name" value="PHAGE_INTEGRASE DOMAIN-CONTAINING PROTEIN"/>
    <property type="match status" value="1"/>
</dbReference>
<dbReference type="SUPFAM" id="SSF56349">
    <property type="entry name" value="DNA breaking-rejoining enzymes"/>
    <property type="match status" value="1"/>
</dbReference>
<dbReference type="InterPro" id="IPR004107">
    <property type="entry name" value="Integrase_SAM-like_N"/>
</dbReference>
<keyword evidence="1" id="KW-0229">DNA integration</keyword>
<feature type="domain" description="Tyr recombinase" evidence="4">
    <location>
        <begin position="111"/>
        <end position="305"/>
    </location>
</feature>
<dbReference type="Proteomes" id="UP000683360">
    <property type="component" value="Unassembled WGS sequence"/>
</dbReference>
<evidence type="ECO:0000256" key="2">
    <source>
        <dbReference type="ARBA" id="ARBA00023125"/>
    </source>
</evidence>
<reference evidence="5" key="1">
    <citation type="submission" date="2021-03" db="EMBL/GenBank/DDBJ databases">
        <authorList>
            <person name="Bekaert M."/>
        </authorList>
    </citation>
    <scope>NUCLEOTIDE SEQUENCE</scope>
</reference>
<dbReference type="InterPro" id="IPR002104">
    <property type="entry name" value="Integrase_catalytic"/>
</dbReference>
<dbReference type="GO" id="GO:0006310">
    <property type="term" value="P:DNA recombination"/>
    <property type="evidence" value="ECO:0007669"/>
    <property type="project" value="UniProtKB-KW"/>
</dbReference>
<evidence type="ECO:0000313" key="6">
    <source>
        <dbReference type="Proteomes" id="UP000683360"/>
    </source>
</evidence>
<dbReference type="AlphaFoldDB" id="A0A8S3SP55"/>
<sequence>MEILDVEVKKLVHFSMAKNTWKTYRTALESLAKLSKEYDLNVLWPIQIDVLTRFIAYLSYSGLKSSTINTHLSGISHKHKSLGVTDTTCTFIVSKILEGFRRKSPKLSDIRAPVTLDILHKIIRSLPSVCSYHYESCLFASAFSLAFFALLRIGELTADTSTDIGAHTIFINNLSLKFSNNKYELHLKICSSKADQRGISTTLVIPQREADLCPVSMLRAFLGIRYPATDKPLYLHFNGSPLTRFQFISILKKTLYFCGVKDHIRSHSFRIGGASHYSRMGASDSEIKKWGRLVSDAYTSYIRIW</sequence>
<keyword evidence="2" id="KW-0238">DNA-binding</keyword>
<keyword evidence="3" id="KW-0233">DNA recombination</keyword>
<dbReference type="Pfam" id="PF02899">
    <property type="entry name" value="Phage_int_SAM_1"/>
    <property type="match status" value="1"/>
</dbReference>
<dbReference type="Gene3D" id="1.10.150.130">
    <property type="match status" value="1"/>
</dbReference>
<dbReference type="EMBL" id="CAJPWZ010001760">
    <property type="protein sequence ID" value="CAG2222579.1"/>
    <property type="molecule type" value="Genomic_DNA"/>
</dbReference>
<dbReference type="InterPro" id="IPR013762">
    <property type="entry name" value="Integrase-like_cat_sf"/>
</dbReference>
<comment type="caution">
    <text evidence="5">The sequence shown here is derived from an EMBL/GenBank/DDBJ whole genome shotgun (WGS) entry which is preliminary data.</text>
</comment>
<dbReference type="SUPFAM" id="SSF47823">
    <property type="entry name" value="lambda integrase-like, N-terminal domain"/>
    <property type="match status" value="1"/>
</dbReference>
<dbReference type="InterPro" id="IPR052925">
    <property type="entry name" value="Phage_Integrase-like_Recomb"/>
</dbReference>
<dbReference type="Gene3D" id="1.10.443.10">
    <property type="entry name" value="Intergrase catalytic core"/>
    <property type="match status" value="1"/>
</dbReference>
<dbReference type="GO" id="GO:0015074">
    <property type="term" value="P:DNA integration"/>
    <property type="evidence" value="ECO:0007669"/>
    <property type="project" value="UniProtKB-KW"/>
</dbReference>
<dbReference type="InterPro" id="IPR010998">
    <property type="entry name" value="Integrase_recombinase_N"/>
</dbReference>
<evidence type="ECO:0000256" key="3">
    <source>
        <dbReference type="ARBA" id="ARBA00023172"/>
    </source>
</evidence>
<evidence type="ECO:0000259" key="4">
    <source>
        <dbReference type="PROSITE" id="PS51898"/>
    </source>
</evidence>
<dbReference type="InterPro" id="IPR011010">
    <property type="entry name" value="DNA_brk_join_enz"/>
</dbReference>
<gene>
    <name evidence="5" type="ORF">MEDL_35907</name>
</gene>
<protein>
    <recommendedName>
        <fullName evidence="4">Tyr recombinase domain-containing protein</fullName>
    </recommendedName>
</protein>
<evidence type="ECO:0000313" key="5">
    <source>
        <dbReference type="EMBL" id="CAG2222579.1"/>
    </source>
</evidence>
<organism evidence="5 6">
    <name type="scientific">Mytilus edulis</name>
    <name type="common">Blue mussel</name>
    <dbReference type="NCBI Taxonomy" id="6550"/>
    <lineage>
        <taxon>Eukaryota</taxon>
        <taxon>Metazoa</taxon>
        <taxon>Spiralia</taxon>
        <taxon>Lophotrochozoa</taxon>
        <taxon>Mollusca</taxon>
        <taxon>Bivalvia</taxon>
        <taxon>Autobranchia</taxon>
        <taxon>Pteriomorphia</taxon>
        <taxon>Mytilida</taxon>
        <taxon>Mytiloidea</taxon>
        <taxon>Mytilidae</taxon>
        <taxon>Mytilinae</taxon>
        <taxon>Mytilus</taxon>
    </lineage>
</organism>
<proteinExistence type="predicted"/>
<accession>A0A8S3SP55</accession>
<dbReference type="OrthoDB" id="6110137at2759"/>
<dbReference type="PANTHER" id="PTHR34605:SF3">
    <property type="entry name" value="P CELL-TYPE AGGLUTINATION PROTEIN MAP4-LIKE-RELATED"/>
    <property type="match status" value="1"/>
</dbReference>
<evidence type="ECO:0000256" key="1">
    <source>
        <dbReference type="ARBA" id="ARBA00022908"/>
    </source>
</evidence>
<dbReference type="GO" id="GO:0003677">
    <property type="term" value="F:DNA binding"/>
    <property type="evidence" value="ECO:0007669"/>
    <property type="project" value="UniProtKB-KW"/>
</dbReference>